<dbReference type="GO" id="GO:0016020">
    <property type="term" value="C:membrane"/>
    <property type="evidence" value="ECO:0007669"/>
    <property type="project" value="UniProtKB-SubCell"/>
</dbReference>
<evidence type="ECO:0000256" key="2">
    <source>
        <dbReference type="ARBA" id="ARBA00006464"/>
    </source>
</evidence>
<gene>
    <name evidence="9" type="ORF">TSA66_13255</name>
</gene>
<dbReference type="Proteomes" id="UP000031572">
    <property type="component" value="Unassembled WGS sequence"/>
</dbReference>
<proteinExistence type="inferred from homology"/>
<feature type="domain" description="Bacterial sugar transferase" evidence="8">
    <location>
        <begin position="275"/>
        <end position="458"/>
    </location>
</feature>
<dbReference type="STRING" id="709839.TSA66_13255"/>
<reference evidence="9 10" key="1">
    <citation type="submission" date="2014-12" db="EMBL/GenBank/DDBJ databases">
        <title>Denitrispirillum autotrophicum gen. nov., sp. nov., Denitrifying, Facultatively Autotrophic Bacteria Isolated from Rice Paddy Soil.</title>
        <authorList>
            <person name="Ishii S."/>
            <person name="Ashida N."/>
            <person name="Ohno H."/>
            <person name="Otsuka S."/>
            <person name="Yokota A."/>
            <person name="Senoo K."/>
        </authorList>
    </citation>
    <scope>NUCLEOTIDE SEQUENCE [LARGE SCALE GENOMIC DNA]</scope>
    <source>
        <strain evidence="9 10">TSA66</strain>
    </source>
</reference>
<evidence type="ECO:0000313" key="10">
    <source>
        <dbReference type="Proteomes" id="UP000031572"/>
    </source>
</evidence>
<keyword evidence="10" id="KW-1185">Reference proteome</keyword>
<evidence type="ECO:0000256" key="7">
    <source>
        <dbReference type="SAM" id="Phobius"/>
    </source>
</evidence>
<dbReference type="InterPro" id="IPR017475">
    <property type="entry name" value="EPS_sugar_tfrase"/>
</dbReference>
<name>A0A0C1Y384_9BURK</name>
<evidence type="ECO:0000259" key="8">
    <source>
        <dbReference type="Pfam" id="PF02397"/>
    </source>
</evidence>
<dbReference type="Pfam" id="PF02397">
    <property type="entry name" value="Bac_transf"/>
    <property type="match status" value="1"/>
</dbReference>
<evidence type="ECO:0000256" key="5">
    <source>
        <dbReference type="ARBA" id="ARBA00022989"/>
    </source>
</evidence>
<dbReference type="NCBIfam" id="TIGR03025">
    <property type="entry name" value="EPS_sugtrans"/>
    <property type="match status" value="1"/>
</dbReference>
<comment type="similarity">
    <text evidence="2">Belongs to the bacterial sugar transferase family.</text>
</comment>
<comment type="caution">
    <text evidence="9">The sequence shown here is derived from an EMBL/GenBank/DDBJ whole genome shotgun (WGS) entry which is preliminary data.</text>
</comment>
<dbReference type="PANTHER" id="PTHR30576:SF0">
    <property type="entry name" value="UNDECAPRENYL-PHOSPHATE N-ACETYLGALACTOSAMINYL 1-PHOSPHATE TRANSFERASE-RELATED"/>
    <property type="match status" value="1"/>
</dbReference>
<dbReference type="GO" id="GO:0016780">
    <property type="term" value="F:phosphotransferase activity, for other substituted phosphate groups"/>
    <property type="evidence" value="ECO:0007669"/>
    <property type="project" value="TreeGrafter"/>
</dbReference>
<evidence type="ECO:0000256" key="3">
    <source>
        <dbReference type="ARBA" id="ARBA00022679"/>
    </source>
</evidence>
<dbReference type="OrthoDB" id="9808602at2"/>
<dbReference type="InterPro" id="IPR017464">
    <property type="entry name" value="Sugar_tfrase_EpsB_2"/>
</dbReference>
<dbReference type="PANTHER" id="PTHR30576">
    <property type="entry name" value="COLANIC BIOSYNTHESIS UDP-GLUCOSE LIPID CARRIER TRANSFERASE"/>
    <property type="match status" value="1"/>
</dbReference>
<dbReference type="EMBL" id="JWJG01000028">
    <property type="protein sequence ID" value="KIF81553.1"/>
    <property type="molecule type" value="Genomic_DNA"/>
</dbReference>
<keyword evidence="5 7" id="KW-1133">Transmembrane helix</keyword>
<organism evidence="9 10">
    <name type="scientific">Noviherbaspirillum autotrophicum</name>
    <dbReference type="NCBI Taxonomy" id="709839"/>
    <lineage>
        <taxon>Bacteria</taxon>
        <taxon>Pseudomonadati</taxon>
        <taxon>Pseudomonadota</taxon>
        <taxon>Betaproteobacteria</taxon>
        <taxon>Burkholderiales</taxon>
        <taxon>Oxalobacteraceae</taxon>
        <taxon>Noviherbaspirillum</taxon>
    </lineage>
</organism>
<keyword evidence="4 7" id="KW-0812">Transmembrane</keyword>
<feature type="transmembrane region" description="Helical" evidence="7">
    <location>
        <begin position="12"/>
        <end position="29"/>
    </location>
</feature>
<comment type="subcellular location">
    <subcellularLocation>
        <location evidence="1">Membrane</location>
        <topology evidence="1">Multi-pass membrane protein</topology>
    </subcellularLocation>
</comment>
<keyword evidence="6 7" id="KW-0472">Membrane</keyword>
<evidence type="ECO:0000256" key="1">
    <source>
        <dbReference type="ARBA" id="ARBA00004141"/>
    </source>
</evidence>
<protein>
    <submittedName>
        <fullName evidence="9">Exopolysaccharide biosynthesis polyprenyl glycosylphosphotransferase</fullName>
    </submittedName>
</protein>
<sequence length="464" mass="51866">MVKIFNHYVSKLVSALLLIEIFTLIFSLYGAHDILVAYGYPVRPMDKTFFASASGFALTTVFSMAAFGLYHLEGKPTATMTALRLAPSAALGFGMAAVLLQLLPDMYFDLRVLAIAAIGAAVTILTLRTVIFRTFELSVLESRLIFVGEGALAKECSNLAEDKGLSKKYNIVGFVPLRMEECLVSSSAILPADESLFSIAKKHSVREIVVSTQNQRGGGFPLHDLLECKLNGIKVTGAAAFIEREARQIRIDSLYPSWLIYGDGFKQDTLRNVCKRTFDLTVSLLIFGLSLPVMLLTALCISLEDQGPIIYRQERVGKNGRNFFVLKFRSMRSDAEQSGTPQWAATNDARTTRVGRIIRKLRIDELPQIINVLKGEMSFVGPRPERPYFVQQLNEKIPYYNVRHTIKPGITGFAQVRYQYGSSVKDAIQKLQYDLYYVKNHSLFLDLLILVETLQVVLFAKGSR</sequence>
<feature type="transmembrane region" description="Helical" evidence="7">
    <location>
        <begin position="110"/>
        <end position="131"/>
    </location>
</feature>
<feature type="transmembrane region" description="Helical" evidence="7">
    <location>
        <begin position="49"/>
        <end position="70"/>
    </location>
</feature>
<keyword evidence="3 9" id="KW-0808">Transferase</keyword>
<dbReference type="AlphaFoldDB" id="A0A0C1Y384"/>
<dbReference type="NCBIfam" id="TIGR03013">
    <property type="entry name" value="EpsB_2"/>
    <property type="match status" value="1"/>
</dbReference>
<evidence type="ECO:0000256" key="6">
    <source>
        <dbReference type="ARBA" id="ARBA00023136"/>
    </source>
</evidence>
<evidence type="ECO:0000256" key="4">
    <source>
        <dbReference type="ARBA" id="ARBA00022692"/>
    </source>
</evidence>
<dbReference type="RefSeq" id="WP_040040377.1">
    <property type="nucleotide sequence ID" value="NZ_JWJG01000028.1"/>
</dbReference>
<feature type="transmembrane region" description="Helical" evidence="7">
    <location>
        <begin position="82"/>
        <end position="104"/>
    </location>
</feature>
<feature type="transmembrane region" description="Helical" evidence="7">
    <location>
        <begin position="280"/>
        <end position="299"/>
    </location>
</feature>
<dbReference type="InterPro" id="IPR003362">
    <property type="entry name" value="Bact_transf"/>
</dbReference>
<evidence type="ECO:0000313" key="9">
    <source>
        <dbReference type="EMBL" id="KIF81553.1"/>
    </source>
</evidence>
<accession>A0A0C1Y384</accession>